<gene>
    <name evidence="2" type="ORF">K0M31_020313</name>
</gene>
<evidence type="ECO:0000313" key="2">
    <source>
        <dbReference type="EMBL" id="KAK1129183.1"/>
    </source>
</evidence>
<reference evidence="2" key="1">
    <citation type="submission" date="2021-10" db="EMBL/GenBank/DDBJ databases">
        <title>Melipona bicolor Genome sequencing and assembly.</title>
        <authorList>
            <person name="Araujo N.S."/>
            <person name="Arias M.C."/>
        </authorList>
    </citation>
    <scope>NUCLEOTIDE SEQUENCE</scope>
    <source>
        <strain evidence="2">USP_2M_L1-L4_2017</strain>
        <tissue evidence="2">Whole body</tissue>
    </source>
</reference>
<dbReference type="AlphaFoldDB" id="A0AA40G2A5"/>
<protein>
    <submittedName>
        <fullName evidence="2">Uncharacterized protein</fullName>
    </submittedName>
</protein>
<feature type="compositionally biased region" description="Basic and acidic residues" evidence="1">
    <location>
        <begin position="1"/>
        <end position="17"/>
    </location>
</feature>
<comment type="caution">
    <text evidence="2">The sequence shown here is derived from an EMBL/GenBank/DDBJ whole genome shotgun (WGS) entry which is preliminary data.</text>
</comment>
<name>A0AA40G2A5_9HYME</name>
<dbReference type="Proteomes" id="UP001177670">
    <property type="component" value="Unassembled WGS sequence"/>
</dbReference>
<organism evidence="2 3">
    <name type="scientific">Melipona bicolor</name>
    <dbReference type="NCBI Taxonomy" id="60889"/>
    <lineage>
        <taxon>Eukaryota</taxon>
        <taxon>Metazoa</taxon>
        <taxon>Ecdysozoa</taxon>
        <taxon>Arthropoda</taxon>
        <taxon>Hexapoda</taxon>
        <taxon>Insecta</taxon>
        <taxon>Pterygota</taxon>
        <taxon>Neoptera</taxon>
        <taxon>Endopterygota</taxon>
        <taxon>Hymenoptera</taxon>
        <taxon>Apocrita</taxon>
        <taxon>Aculeata</taxon>
        <taxon>Apoidea</taxon>
        <taxon>Anthophila</taxon>
        <taxon>Apidae</taxon>
        <taxon>Melipona</taxon>
    </lineage>
</organism>
<proteinExistence type="predicted"/>
<evidence type="ECO:0000313" key="3">
    <source>
        <dbReference type="Proteomes" id="UP001177670"/>
    </source>
</evidence>
<sequence>MVGVRSEHSRLEADKETTTTTGRWVEAVEKEKREEVVSLSTVVSTFTVSTDDRRRQDGDRNRGQKREIRWENAIVRSYEIRGQSSCPINADRRVPVSPPGKASFFSQRRQNLTSPLCRTGCIGRASIPIPRDS</sequence>
<keyword evidence="3" id="KW-1185">Reference proteome</keyword>
<accession>A0AA40G2A5</accession>
<dbReference type="EMBL" id="JAHYIQ010000009">
    <property type="protein sequence ID" value="KAK1129183.1"/>
    <property type="molecule type" value="Genomic_DNA"/>
</dbReference>
<feature type="region of interest" description="Disordered" evidence="1">
    <location>
        <begin position="1"/>
        <end position="26"/>
    </location>
</feature>
<evidence type="ECO:0000256" key="1">
    <source>
        <dbReference type="SAM" id="MobiDB-lite"/>
    </source>
</evidence>